<protein>
    <submittedName>
        <fullName evidence="2">Uncharacterized protein</fullName>
    </submittedName>
</protein>
<dbReference type="GeneID" id="81362714"/>
<reference evidence="2" key="1">
    <citation type="submission" date="2022-11" db="EMBL/GenBank/DDBJ databases">
        <authorList>
            <person name="Petersen C."/>
        </authorList>
    </citation>
    <scope>NUCLEOTIDE SEQUENCE</scope>
    <source>
        <strain evidence="2">IBT 30761</strain>
    </source>
</reference>
<name>A0A9W9JUS6_9EURO</name>
<proteinExistence type="predicted"/>
<feature type="region of interest" description="Disordered" evidence="1">
    <location>
        <begin position="1"/>
        <end position="105"/>
    </location>
</feature>
<feature type="compositionally biased region" description="Basic residues" evidence="1">
    <location>
        <begin position="61"/>
        <end position="89"/>
    </location>
</feature>
<comment type="caution">
    <text evidence="2">The sequence shown here is derived from an EMBL/GenBank/DDBJ whole genome shotgun (WGS) entry which is preliminary data.</text>
</comment>
<reference evidence="2" key="2">
    <citation type="journal article" date="2023" name="IMA Fungus">
        <title>Comparative genomic study of the Penicillium genus elucidates a diverse pangenome and 15 lateral gene transfer events.</title>
        <authorList>
            <person name="Petersen C."/>
            <person name="Sorensen T."/>
            <person name="Nielsen M.R."/>
            <person name="Sondergaard T.E."/>
            <person name="Sorensen J.L."/>
            <person name="Fitzpatrick D.A."/>
            <person name="Frisvad J.C."/>
            <person name="Nielsen K.L."/>
        </authorList>
    </citation>
    <scope>NUCLEOTIDE SEQUENCE</scope>
    <source>
        <strain evidence="2">IBT 30761</strain>
    </source>
</reference>
<feature type="compositionally biased region" description="Basic and acidic residues" evidence="1">
    <location>
        <begin position="90"/>
        <end position="101"/>
    </location>
</feature>
<dbReference type="RefSeq" id="XP_056468723.1">
    <property type="nucleotide sequence ID" value="XM_056623735.1"/>
</dbReference>
<organism evidence="2 3">
    <name type="scientific">Penicillium argentinense</name>
    <dbReference type="NCBI Taxonomy" id="1131581"/>
    <lineage>
        <taxon>Eukaryota</taxon>
        <taxon>Fungi</taxon>
        <taxon>Dikarya</taxon>
        <taxon>Ascomycota</taxon>
        <taxon>Pezizomycotina</taxon>
        <taxon>Eurotiomycetes</taxon>
        <taxon>Eurotiomycetidae</taxon>
        <taxon>Eurotiales</taxon>
        <taxon>Aspergillaceae</taxon>
        <taxon>Penicillium</taxon>
    </lineage>
</organism>
<dbReference type="AlphaFoldDB" id="A0A9W9JUS6"/>
<gene>
    <name evidence="2" type="ORF">N7532_011244</name>
</gene>
<accession>A0A9W9JUS6</accession>
<dbReference type="EMBL" id="JAPQKI010000011">
    <property type="protein sequence ID" value="KAJ5082201.1"/>
    <property type="molecule type" value="Genomic_DNA"/>
</dbReference>
<sequence length="146" mass="17129">MAYPSHGYPPRSYYDYPPESYRPSRRSPSYDYEEPIRDDSPRHSRDLVRGHRHHNYDDHRDRRHHHHDHGHHGHHGHHDHDHDRHRRDSHGKDPHHKEHLAEGAIAAAAAAELAHKYRKKEGEDVSSGWGAFRPHSRCRSSRSCGG</sequence>
<evidence type="ECO:0000313" key="3">
    <source>
        <dbReference type="Proteomes" id="UP001149074"/>
    </source>
</evidence>
<feature type="region of interest" description="Disordered" evidence="1">
    <location>
        <begin position="117"/>
        <end position="146"/>
    </location>
</feature>
<dbReference type="Proteomes" id="UP001149074">
    <property type="component" value="Unassembled WGS sequence"/>
</dbReference>
<keyword evidence="3" id="KW-1185">Reference proteome</keyword>
<feature type="compositionally biased region" description="Basic and acidic residues" evidence="1">
    <location>
        <begin position="34"/>
        <end position="60"/>
    </location>
</feature>
<evidence type="ECO:0000313" key="2">
    <source>
        <dbReference type="EMBL" id="KAJ5082201.1"/>
    </source>
</evidence>
<feature type="compositionally biased region" description="Low complexity" evidence="1">
    <location>
        <begin position="8"/>
        <end position="30"/>
    </location>
</feature>
<evidence type="ECO:0000256" key="1">
    <source>
        <dbReference type="SAM" id="MobiDB-lite"/>
    </source>
</evidence>